<evidence type="ECO:0000313" key="1">
    <source>
        <dbReference type="EMBL" id="ANZ50478.1"/>
    </source>
</evidence>
<gene>
    <name evidence="1" type="ORF">STRATTON_53</name>
</gene>
<protein>
    <submittedName>
        <fullName evidence="1">Uncharacterized protein</fullName>
    </submittedName>
</protein>
<organism evidence="1 2">
    <name type="scientific">Erwinia phage vB_EamM_Stratton</name>
    <dbReference type="NCBI Taxonomy" id="1883378"/>
    <lineage>
        <taxon>Viruses</taxon>
        <taxon>Duplodnaviria</taxon>
        <taxon>Heunggongvirae</taxon>
        <taxon>Uroviricota</taxon>
        <taxon>Caudoviricetes</taxon>
        <taxon>Chimalliviridae</taxon>
        <taxon>Erskinevirus</taxon>
        <taxon>Erskinevirus EaH2</taxon>
    </lineage>
</organism>
<reference evidence="2" key="1">
    <citation type="submission" date="2016-06" db="EMBL/GenBank/DDBJ databases">
        <authorList>
            <person name="Berg J.A."/>
            <person name="Stratton M.L."/>
            <person name="Esplin I.D."/>
            <person name="Jensen G.L."/>
            <person name="Merrill B.D."/>
            <person name="Breakwell D.P."/>
            <person name="Hope S."/>
            <person name="Grose J.H."/>
        </authorList>
    </citation>
    <scope>NUCLEOTIDE SEQUENCE [LARGE SCALE GENOMIC DNA]</scope>
</reference>
<evidence type="ECO:0000313" key="2">
    <source>
        <dbReference type="Proteomes" id="UP000221949"/>
    </source>
</evidence>
<proteinExistence type="predicted"/>
<dbReference type="EMBL" id="KX397373">
    <property type="protein sequence ID" value="ANZ50478.1"/>
    <property type="molecule type" value="Genomic_DNA"/>
</dbReference>
<dbReference type="Proteomes" id="UP000221949">
    <property type="component" value="Segment"/>
</dbReference>
<name>A0A1B2IGT7_9CAUD</name>
<sequence length="195" mass="21850">MSRAKKSNGFNPRQNARDYIRNAMQGILSISLMFEEETKILSQKIDREREVSSTIGYEPLRIFTLEKLDEAQAGFIGLMKEGKEKLDALNIEADATAVELQTLVNENRWDTIKDTYPAMEMALAAHATDAHIIGQQIQGAAIEILSLYNGRVNFVKQALKRDIDWDVALKMLAEAEADQAKPVEEAETVEEAAHV</sequence>
<accession>A0A1B2IGT7</accession>